<feature type="region of interest" description="Disordered" evidence="1">
    <location>
        <begin position="318"/>
        <end position="360"/>
    </location>
</feature>
<feature type="compositionally biased region" description="Polar residues" evidence="1">
    <location>
        <begin position="45"/>
        <end position="56"/>
    </location>
</feature>
<evidence type="ECO:0000256" key="1">
    <source>
        <dbReference type="SAM" id="MobiDB-lite"/>
    </source>
</evidence>
<sequence length="438" mass="48912">MSLGPSGAKYLRSRTNRLDQRPAGPSLSPEKPDRQEERLIPTGRATPTTNSSGSSNKLDEYFQMEMNRFLKEQNLVMSAPWIPTPEIASAAIGSGESSLIQRVRISAISDLKEFTGKNMDEDRARAWIGKVKSAFQRDQATEEEKCLTFADLMVGPAKNWHRQLSWTTKTKWADLLESFQTQYCGSRYVSGMAILPCPEKIRGDPAGLPLSIERNRSTIQAQDQGRKSKRAGNTLIIISRLLRARERAKSRKGRSAFGSKFRQKAPASAPTAPSHTAVRAIQAHDPSSESEGVSGSDGSDSESNLRRIFLAAAEEKLISTGGASQNPDPARSRTKASEGTRISDRRNPGDRDHQDRDRCSHCGSRKHTDLDCWKRLTCEKCGKRGHPTDRCLYACRGCGDVHEARECPMEEFYNQIRKWYDPTRHAGLFPEQAEKMLN</sequence>
<reference evidence="3" key="1">
    <citation type="submission" date="2017-03" db="EMBL/GenBank/DDBJ databases">
        <title>Phytopthora megakarya and P. palmivora, two closely related causual agents of cacao black pod achieved similar genome size and gene model numbers by different mechanisms.</title>
        <authorList>
            <person name="Ali S."/>
            <person name="Shao J."/>
            <person name="Larry D.J."/>
            <person name="Kronmiller B."/>
            <person name="Shen D."/>
            <person name="Strem M.D."/>
            <person name="Melnick R.L."/>
            <person name="Guiltinan M.J."/>
            <person name="Tyler B.M."/>
            <person name="Meinhardt L.W."/>
            <person name="Bailey B.A."/>
        </authorList>
    </citation>
    <scope>NUCLEOTIDE SEQUENCE [LARGE SCALE GENOMIC DNA]</scope>
    <source>
        <strain evidence="3">zdho120</strain>
    </source>
</reference>
<dbReference type="EMBL" id="NBNE01006975">
    <property type="protein sequence ID" value="OWZ01268.1"/>
    <property type="molecule type" value="Genomic_DNA"/>
</dbReference>
<protein>
    <recommendedName>
        <fullName evidence="4">CCHC-type domain-containing protein</fullName>
    </recommendedName>
</protein>
<comment type="caution">
    <text evidence="2">The sequence shown here is derived from an EMBL/GenBank/DDBJ whole genome shotgun (WGS) entry which is preliminary data.</text>
</comment>
<feature type="compositionally biased region" description="Low complexity" evidence="1">
    <location>
        <begin position="289"/>
        <end position="302"/>
    </location>
</feature>
<proteinExistence type="predicted"/>
<feature type="compositionally biased region" description="Basic and acidic residues" evidence="1">
    <location>
        <begin position="30"/>
        <end position="39"/>
    </location>
</feature>
<accession>A0A225V8P9</accession>
<name>A0A225V8P9_9STRA</name>
<organism evidence="2 3">
    <name type="scientific">Phytophthora megakarya</name>
    <dbReference type="NCBI Taxonomy" id="4795"/>
    <lineage>
        <taxon>Eukaryota</taxon>
        <taxon>Sar</taxon>
        <taxon>Stramenopiles</taxon>
        <taxon>Oomycota</taxon>
        <taxon>Peronosporomycetes</taxon>
        <taxon>Peronosporales</taxon>
        <taxon>Peronosporaceae</taxon>
        <taxon>Phytophthora</taxon>
    </lineage>
</organism>
<feature type="compositionally biased region" description="Low complexity" evidence="1">
    <location>
        <begin position="265"/>
        <end position="277"/>
    </location>
</feature>
<feature type="region of interest" description="Disordered" evidence="1">
    <location>
        <begin position="1"/>
        <end position="56"/>
    </location>
</feature>
<dbReference type="AlphaFoldDB" id="A0A225V8P9"/>
<keyword evidence="3" id="KW-1185">Reference proteome</keyword>
<evidence type="ECO:0000313" key="3">
    <source>
        <dbReference type="Proteomes" id="UP000198211"/>
    </source>
</evidence>
<feature type="compositionally biased region" description="Basic and acidic residues" evidence="1">
    <location>
        <begin position="335"/>
        <end position="360"/>
    </location>
</feature>
<dbReference type="Proteomes" id="UP000198211">
    <property type="component" value="Unassembled WGS sequence"/>
</dbReference>
<evidence type="ECO:0008006" key="4">
    <source>
        <dbReference type="Google" id="ProtNLM"/>
    </source>
</evidence>
<feature type="region of interest" description="Disordered" evidence="1">
    <location>
        <begin position="247"/>
        <end position="302"/>
    </location>
</feature>
<gene>
    <name evidence="2" type="ORF">PHMEG_00027384</name>
</gene>
<evidence type="ECO:0000313" key="2">
    <source>
        <dbReference type="EMBL" id="OWZ01268.1"/>
    </source>
</evidence>